<dbReference type="Pfam" id="PF23571">
    <property type="entry name" value="GH3_M"/>
    <property type="match status" value="1"/>
</dbReference>
<sequence length="510" mass="59409">MGMNWKRLFITAITRKKYQVFINDTKYPEHARERLWNQEIVPLLKKSMYWQPRLQNIRTLSLNDFSITNYEDYEAELLAAQHSHIQPFNGEQLIFWSESSGTTGVRKFFPITASFQTQFQRTMPPYIYTLAQRFHGLFKEKMLYLVAVDSHRTSPAGTPSGWISNFNYRNLPSFIKRFYAMPDEVFDNTEVYEQWSALYALASDLSAIFAVTPMVIDTFFERCLKDFKHFLPYLLGEKPVPDFLPPIQITRKRRRFLRQLAQQNPISFKEFWPSLNLVGCWISSLCEYPARQLKKLLGPGVGMVDGTFSATEGWLTVPIDDQPGGFLHPGAHIAEFIEEGKSINKENFLQSWELEQGKNYEVFLTTAMGFVRYQLKDVVKCTGFLNKAPRLEFCYKTQMIKLENCSVAGQELQNMLRDISFEIEPHWYFARNSWGNRIVFVTDDAIQIPDSLLVRMHERLMQINEPYAHGVKTQEVLPMVLLQLPKDELLADSHAQTKPKLISQRVITEQ</sequence>
<dbReference type="InterPro" id="IPR004993">
    <property type="entry name" value="GH3"/>
</dbReference>
<dbReference type="EMBL" id="LNYZ01000010">
    <property type="protein sequence ID" value="KTD78101.1"/>
    <property type="molecule type" value="Genomic_DNA"/>
</dbReference>
<dbReference type="Proteomes" id="UP000054820">
    <property type="component" value="Unassembled WGS sequence"/>
</dbReference>
<dbReference type="AlphaFoldDB" id="A0A378LDI5"/>
<protein>
    <submittedName>
        <fullName evidence="2">GH3 auxin-responsive promoter</fullName>
    </submittedName>
    <submittedName>
        <fullName evidence="3">Plant auxin-responsive GH3-like protein</fullName>
    </submittedName>
</protein>
<dbReference type="GO" id="GO:0016881">
    <property type="term" value="F:acid-amino acid ligase activity"/>
    <property type="evidence" value="ECO:0007669"/>
    <property type="project" value="TreeGrafter"/>
</dbReference>
<evidence type="ECO:0000313" key="5">
    <source>
        <dbReference type="Proteomes" id="UP000255110"/>
    </source>
</evidence>
<feature type="domain" description="GH3 middle" evidence="1">
    <location>
        <begin position="327"/>
        <end position="396"/>
    </location>
</feature>
<evidence type="ECO:0000259" key="1">
    <source>
        <dbReference type="Pfam" id="PF23571"/>
    </source>
</evidence>
<reference evidence="3 5" key="2">
    <citation type="submission" date="2018-06" db="EMBL/GenBank/DDBJ databases">
        <authorList>
            <consortium name="Pathogen Informatics"/>
            <person name="Doyle S."/>
        </authorList>
    </citation>
    <scope>NUCLEOTIDE SEQUENCE [LARGE SCALE GENOMIC DNA]</scope>
    <source>
        <strain evidence="3 5">NCTC11991</strain>
    </source>
</reference>
<gene>
    <name evidence="2" type="ORF">Lstg_1382</name>
    <name evidence="3" type="ORF">NCTC11991_00744</name>
</gene>
<name>A0A378LDI5_9GAMM</name>
<dbReference type="PANTHER" id="PTHR31901:SF9">
    <property type="entry name" value="GH3 DOMAIN-CONTAINING PROTEIN"/>
    <property type="match status" value="1"/>
</dbReference>
<proteinExistence type="predicted"/>
<reference evidence="2 4" key="1">
    <citation type="submission" date="2015-11" db="EMBL/GenBank/DDBJ databases">
        <title>Genomic analysis of 38 Legionella species identifies large and diverse effector repertoires.</title>
        <authorList>
            <person name="Burstein D."/>
            <person name="Amaro F."/>
            <person name="Zusman T."/>
            <person name="Lifshitz Z."/>
            <person name="Cohen O."/>
            <person name="Gilbert J.A."/>
            <person name="Pupko T."/>
            <person name="Shuman H.A."/>
            <person name="Segal G."/>
        </authorList>
    </citation>
    <scope>NUCLEOTIDE SEQUENCE [LARGE SCALE GENOMIC DNA]</scope>
    <source>
        <strain evidence="2 4">SC-18-C9</strain>
    </source>
</reference>
<evidence type="ECO:0000313" key="3">
    <source>
        <dbReference type="EMBL" id="STY22161.1"/>
    </source>
</evidence>
<dbReference type="InterPro" id="IPR055377">
    <property type="entry name" value="GH3_M"/>
</dbReference>
<dbReference type="Proteomes" id="UP000255110">
    <property type="component" value="Unassembled WGS sequence"/>
</dbReference>
<dbReference type="Pfam" id="PF03321">
    <property type="entry name" value="GH3"/>
    <property type="match status" value="1"/>
</dbReference>
<evidence type="ECO:0000313" key="2">
    <source>
        <dbReference type="EMBL" id="KTD78101.1"/>
    </source>
</evidence>
<dbReference type="PANTHER" id="PTHR31901">
    <property type="entry name" value="GH3 DOMAIN-CONTAINING PROTEIN"/>
    <property type="match status" value="1"/>
</dbReference>
<dbReference type="EMBL" id="UGOY01000001">
    <property type="protein sequence ID" value="STY22161.1"/>
    <property type="molecule type" value="Genomic_DNA"/>
</dbReference>
<accession>A0A378LDI5</accession>
<evidence type="ECO:0000313" key="4">
    <source>
        <dbReference type="Proteomes" id="UP000054820"/>
    </source>
</evidence>
<organism evidence="3 5">
    <name type="scientific">Legionella steigerwaltii</name>
    <dbReference type="NCBI Taxonomy" id="460"/>
    <lineage>
        <taxon>Bacteria</taxon>
        <taxon>Pseudomonadati</taxon>
        <taxon>Pseudomonadota</taxon>
        <taxon>Gammaproteobacteria</taxon>
        <taxon>Legionellales</taxon>
        <taxon>Legionellaceae</taxon>
        <taxon>Legionella</taxon>
    </lineage>
</organism>
<dbReference type="GO" id="GO:0005737">
    <property type="term" value="C:cytoplasm"/>
    <property type="evidence" value="ECO:0007669"/>
    <property type="project" value="TreeGrafter"/>
</dbReference>
<keyword evidence="4" id="KW-1185">Reference proteome</keyword>
<dbReference type="STRING" id="460.Lstg_1382"/>